<reference evidence="3 4" key="1">
    <citation type="journal article" date="2022" name="Nat. Ecol. Evol.">
        <title>A masculinizing supergene underlies an exaggerated male reproductive morph in a spider.</title>
        <authorList>
            <person name="Hendrickx F."/>
            <person name="De Corte Z."/>
            <person name="Sonet G."/>
            <person name="Van Belleghem S.M."/>
            <person name="Kostlbacher S."/>
            <person name="Vangestel C."/>
        </authorList>
    </citation>
    <scope>NUCLEOTIDE SEQUENCE [LARGE SCALE GENOMIC DNA]</scope>
    <source>
        <strain evidence="3">W744_W776</strain>
    </source>
</reference>
<feature type="compositionally biased region" description="Polar residues" evidence="1">
    <location>
        <begin position="65"/>
        <end position="77"/>
    </location>
</feature>
<sequence length="129" mass="14346">MADLKDQNIPVQRVHQLMKSVATEKFPLPIFFIDVDRIEEGRKVFKIPEILNIKIQVDSFHKVTSAPSHPPTLNQHPSPTPIKKIQASSSPSAPSNCQAQQPPSTNPLPPRKAWSSFPEPDTTIIYSAS</sequence>
<dbReference type="Proteomes" id="UP000827092">
    <property type="component" value="Unassembled WGS sequence"/>
</dbReference>
<evidence type="ECO:0000256" key="1">
    <source>
        <dbReference type="SAM" id="MobiDB-lite"/>
    </source>
</evidence>
<protein>
    <recommendedName>
        <fullName evidence="2">Pre-C2HC domain-containing protein</fullName>
    </recommendedName>
</protein>
<feature type="compositionally biased region" description="Polar residues" evidence="1">
    <location>
        <begin position="86"/>
        <end position="103"/>
    </location>
</feature>
<gene>
    <name evidence="3" type="ORF">JTE90_028991</name>
</gene>
<dbReference type="Pfam" id="PF07530">
    <property type="entry name" value="PRE_C2HC"/>
    <property type="match status" value="1"/>
</dbReference>
<feature type="domain" description="Pre-C2HC" evidence="2">
    <location>
        <begin position="2"/>
        <end position="62"/>
    </location>
</feature>
<feature type="region of interest" description="Disordered" evidence="1">
    <location>
        <begin position="62"/>
        <end position="129"/>
    </location>
</feature>
<accession>A0AAV6VK37</accession>
<organism evidence="3 4">
    <name type="scientific">Oedothorax gibbosus</name>
    <dbReference type="NCBI Taxonomy" id="931172"/>
    <lineage>
        <taxon>Eukaryota</taxon>
        <taxon>Metazoa</taxon>
        <taxon>Ecdysozoa</taxon>
        <taxon>Arthropoda</taxon>
        <taxon>Chelicerata</taxon>
        <taxon>Arachnida</taxon>
        <taxon>Araneae</taxon>
        <taxon>Araneomorphae</taxon>
        <taxon>Entelegynae</taxon>
        <taxon>Araneoidea</taxon>
        <taxon>Linyphiidae</taxon>
        <taxon>Erigoninae</taxon>
        <taxon>Oedothorax</taxon>
    </lineage>
</organism>
<evidence type="ECO:0000313" key="4">
    <source>
        <dbReference type="Proteomes" id="UP000827092"/>
    </source>
</evidence>
<dbReference type="EMBL" id="JAFNEN010000075">
    <property type="protein sequence ID" value="KAG8196021.1"/>
    <property type="molecule type" value="Genomic_DNA"/>
</dbReference>
<comment type="caution">
    <text evidence="3">The sequence shown here is derived from an EMBL/GenBank/DDBJ whole genome shotgun (WGS) entry which is preliminary data.</text>
</comment>
<evidence type="ECO:0000259" key="2">
    <source>
        <dbReference type="Pfam" id="PF07530"/>
    </source>
</evidence>
<keyword evidence="4" id="KW-1185">Reference proteome</keyword>
<dbReference type="AlphaFoldDB" id="A0AAV6VK37"/>
<dbReference type="InterPro" id="IPR006579">
    <property type="entry name" value="Pre_C2HC_dom"/>
</dbReference>
<evidence type="ECO:0000313" key="3">
    <source>
        <dbReference type="EMBL" id="KAG8196021.1"/>
    </source>
</evidence>
<proteinExistence type="predicted"/>
<name>A0AAV6VK37_9ARAC</name>